<dbReference type="Pfam" id="PF00675">
    <property type="entry name" value="Peptidase_M16"/>
    <property type="match status" value="1"/>
</dbReference>
<evidence type="ECO:0000259" key="3">
    <source>
        <dbReference type="Pfam" id="PF05193"/>
    </source>
</evidence>
<evidence type="ECO:0000259" key="2">
    <source>
        <dbReference type="Pfam" id="PF00675"/>
    </source>
</evidence>
<dbReference type="Proteomes" id="UP001247754">
    <property type="component" value="Unassembled WGS sequence"/>
</dbReference>
<evidence type="ECO:0000313" key="5">
    <source>
        <dbReference type="Proteomes" id="UP001247754"/>
    </source>
</evidence>
<dbReference type="PANTHER" id="PTHR11851:SF224">
    <property type="entry name" value="PROCESSING PROTEASE"/>
    <property type="match status" value="1"/>
</dbReference>
<dbReference type="RefSeq" id="WP_310456839.1">
    <property type="nucleotide sequence ID" value="NZ_JAVKPH010000007.1"/>
</dbReference>
<dbReference type="Pfam" id="PF05193">
    <property type="entry name" value="Peptidase_M16_C"/>
    <property type="match status" value="1"/>
</dbReference>
<evidence type="ECO:0000313" key="4">
    <source>
        <dbReference type="EMBL" id="MDR5652591.1"/>
    </source>
</evidence>
<dbReference type="PANTHER" id="PTHR11851">
    <property type="entry name" value="METALLOPROTEASE"/>
    <property type="match status" value="1"/>
</dbReference>
<dbReference type="InterPro" id="IPR007863">
    <property type="entry name" value="Peptidase_M16_C"/>
</dbReference>
<proteinExistence type="predicted"/>
<dbReference type="InterPro" id="IPR050361">
    <property type="entry name" value="MPP/UQCRC_Complex"/>
</dbReference>
<dbReference type="SUPFAM" id="SSF63411">
    <property type="entry name" value="LuxS/MPP-like metallohydrolase"/>
    <property type="match status" value="2"/>
</dbReference>
<dbReference type="InterPro" id="IPR011249">
    <property type="entry name" value="Metalloenz_LuxS/M16"/>
</dbReference>
<organism evidence="4 5">
    <name type="scientific">Ruixingdingia sedimenti</name>
    <dbReference type="NCBI Taxonomy" id="3073604"/>
    <lineage>
        <taxon>Bacteria</taxon>
        <taxon>Pseudomonadati</taxon>
        <taxon>Pseudomonadota</taxon>
        <taxon>Alphaproteobacteria</taxon>
        <taxon>Rhodobacterales</taxon>
        <taxon>Paracoccaceae</taxon>
        <taxon>Ruixingdingia</taxon>
    </lineage>
</organism>
<reference evidence="4 5" key="1">
    <citation type="submission" date="2023-09" db="EMBL/GenBank/DDBJ databases">
        <title>Xinfangfangia sedmenti sp. nov., isolated the sedment.</title>
        <authorList>
            <person name="Xu L."/>
        </authorList>
    </citation>
    <scope>NUCLEOTIDE SEQUENCE [LARGE SCALE GENOMIC DNA]</scope>
    <source>
        <strain evidence="4 5">LG-4</strain>
    </source>
</reference>
<dbReference type="Gene3D" id="3.30.830.10">
    <property type="entry name" value="Metalloenzyme, LuxS/M16 peptidase-like"/>
    <property type="match status" value="2"/>
</dbReference>
<evidence type="ECO:0000256" key="1">
    <source>
        <dbReference type="SAM" id="SignalP"/>
    </source>
</evidence>
<accession>A0ABU1F6T7</accession>
<keyword evidence="1" id="KW-0732">Signal</keyword>
<dbReference type="InterPro" id="IPR011765">
    <property type="entry name" value="Pept_M16_N"/>
</dbReference>
<keyword evidence="5" id="KW-1185">Reference proteome</keyword>
<feature type="domain" description="Peptidase M16 C-terminal" evidence="3">
    <location>
        <begin position="188"/>
        <end position="361"/>
    </location>
</feature>
<name>A0ABU1F6T7_9RHOB</name>
<feature type="domain" description="Peptidase M16 N-terminal" evidence="2">
    <location>
        <begin position="40"/>
        <end position="179"/>
    </location>
</feature>
<sequence>MNRFLALVAAATIWSLPVQAEIPITEVKSPGGITAWLVESHDIPFVALELRFRGGGSLDTPEKAGAVNLMAGLLEEGAGDLDARGFAEARDALAADFRFSAGTDAVAVSARFLTESRADAVTLLRSALTEPRFDADAVERVRGQVLSSLRSAEKDPGTLASRAFDALAFGAHPYALPLDGTLETVPALTRDDIAAAHRGALARDRVHVAAVGDIGPEELGRLLDDLLSGLPETGAPLPGPATVDLTRGITVQEFLGPQSVIIFGHEGIPRHDPDFIPAYVANEILGGGRFSARLMREVRDRRGLTYGVGSYLYTLASADLAMGQLSTANATAGAAIEVVRAEWDRIAEEGVTAEELEATKTYLTGSYPLRFDGNAPIARILVGLQLLGYPIDYPAARNAMVEAVTLEDVNRAARRLFRPDNLRFVVVGAPEGLPQD</sequence>
<gene>
    <name evidence="4" type="ORF">RGD00_08255</name>
</gene>
<dbReference type="EMBL" id="JAVKPH010000007">
    <property type="protein sequence ID" value="MDR5652591.1"/>
    <property type="molecule type" value="Genomic_DNA"/>
</dbReference>
<comment type="caution">
    <text evidence="4">The sequence shown here is derived from an EMBL/GenBank/DDBJ whole genome shotgun (WGS) entry which is preliminary data.</text>
</comment>
<feature type="signal peptide" evidence="1">
    <location>
        <begin position="1"/>
        <end position="20"/>
    </location>
</feature>
<protein>
    <submittedName>
        <fullName evidence="4">Pitrilysin family protein</fullName>
    </submittedName>
</protein>
<feature type="chain" id="PRO_5045134768" evidence="1">
    <location>
        <begin position="21"/>
        <end position="436"/>
    </location>
</feature>